<dbReference type="InParanoid" id="D2I4C3"/>
<dbReference type="EMBL" id="GL194449">
    <property type="protein sequence ID" value="EFB22308.1"/>
    <property type="molecule type" value="Genomic_DNA"/>
</dbReference>
<reference evidence="2" key="1">
    <citation type="journal article" date="2010" name="Nature">
        <title>The sequence and de novo assembly of the giant panda genome.</title>
        <authorList>
            <person name="Li R."/>
            <person name="Fan W."/>
            <person name="Tian G."/>
            <person name="Zhu H."/>
            <person name="He L."/>
            <person name="Cai J."/>
            <person name="Huang Q."/>
            <person name="Cai Q."/>
            <person name="Li B."/>
            <person name="Bai Y."/>
            <person name="Zhang Z."/>
            <person name="Zhang Y."/>
            <person name="Wang W."/>
            <person name="Li J."/>
            <person name="Wei F."/>
            <person name="Li H."/>
            <person name="Jian M."/>
            <person name="Li J."/>
            <person name="Zhang Z."/>
            <person name="Nielsen R."/>
            <person name="Li D."/>
            <person name="Gu W."/>
            <person name="Yang Z."/>
            <person name="Xuan Z."/>
            <person name="Ryder O.A."/>
            <person name="Leung F.C."/>
            <person name="Zhou Y."/>
            <person name="Cao J."/>
            <person name="Sun X."/>
            <person name="Fu Y."/>
            <person name="Fang X."/>
            <person name="Guo X."/>
            <person name="Wang B."/>
            <person name="Hou R."/>
            <person name="Shen F."/>
            <person name="Mu B."/>
            <person name="Ni P."/>
            <person name="Lin R."/>
            <person name="Qian W."/>
            <person name="Wang G."/>
            <person name="Yu C."/>
            <person name="Nie W."/>
            <person name="Wang J."/>
            <person name="Wu Z."/>
            <person name="Liang H."/>
            <person name="Min J."/>
            <person name="Wu Q."/>
            <person name="Cheng S."/>
            <person name="Ruan J."/>
            <person name="Wang M."/>
            <person name="Shi Z."/>
            <person name="Wen M."/>
            <person name="Liu B."/>
            <person name="Ren X."/>
            <person name="Zheng H."/>
            <person name="Dong D."/>
            <person name="Cook K."/>
            <person name="Shan G."/>
            <person name="Zhang H."/>
            <person name="Kosiol C."/>
            <person name="Xie X."/>
            <person name="Lu Z."/>
            <person name="Zheng H."/>
            <person name="Li Y."/>
            <person name="Steiner C.C."/>
            <person name="Lam T.T."/>
            <person name="Lin S."/>
            <person name="Zhang Q."/>
            <person name="Li G."/>
            <person name="Tian J."/>
            <person name="Gong T."/>
            <person name="Liu H."/>
            <person name="Zhang D."/>
            <person name="Fang L."/>
            <person name="Ye C."/>
            <person name="Zhang J."/>
            <person name="Hu W."/>
            <person name="Xu A."/>
            <person name="Ren Y."/>
            <person name="Zhang G."/>
            <person name="Bruford M.W."/>
            <person name="Li Q."/>
            <person name="Ma L."/>
            <person name="Guo Y."/>
            <person name="An N."/>
            <person name="Hu Y."/>
            <person name="Zheng Y."/>
            <person name="Shi Y."/>
            <person name="Li Z."/>
            <person name="Liu Q."/>
            <person name="Chen Y."/>
            <person name="Zhao J."/>
            <person name="Qu N."/>
            <person name="Zhao S."/>
            <person name="Tian F."/>
            <person name="Wang X."/>
            <person name="Wang H."/>
            <person name="Xu L."/>
            <person name="Liu X."/>
            <person name="Vinar T."/>
            <person name="Wang Y."/>
            <person name="Lam T.W."/>
            <person name="Yiu S.M."/>
            <person name="Liu S."/>
            <person name="Zhang H."/>
            <person name="Li D."/>
            <person name="Huang Y."/>
            <person name="Wang X."/>
            <person name="Yang G."/>
            <person name="Jiang Z."/>
            <person name="Wang J."/>
            <person name="Qin N."/>
            <person name="Li L."/>
            <person name="Li J."/>
            <person name="Bolund L."/>
            <person name="Kristiansen K."/>
            <person name="Wong G.K."/>
            <person name="Olson M."/>
            <person name="Zhang X."/>
            <person name="Li S."/>
            <person name="Yang H."/>
            <person name="Wang J."/>
            <person name="Wang J."/>
        </authorList>
    </citation>
    <scope>NUCLEOTIDE SEQUENCE [LARGE SCALE GENOMIC DNA]</scope>
</reference>
<gene>
    <name evidence="2" type="ORF">PANDA_020429</name>
</gene>
<evidence type="ECO:0000313" key="2">
    <source>
        <dbReference type="EMBL" id="EFB22308.1"/>
    </source>
</evidence>
<evidence type="ECO:0000259" key="1">
    <source>
        <dbReference type="Pfam" id="PF08399"/>
    </source>
</evidence>
<dbReference type="AlphaFoldDB" id="D2I4C3"/>
<sequence length="178" mass="20218">MPIAFVRLIPFNLQEDLKRHLLIGLLHSELYEYFNAVLINERDKDGNFLELGKEFILAPNDHFNNLPVNISLSDVQVPTNMYNKAAEMYFVLRGPASSDLAIDGMYSEHTLRAWSLAAVTFLGTTWGWSFRVRGTWARGPLTMKIRRATPQGLEKCVLGASWCPMQQLLRESSPTDVC</sequence>
<accession>D2I4C3</accession>
<protein>
    <recommendedName>
        <fullName evidence="1">VWA N-terminal domain-containing protein</fullName>
    </recommendedName>
</protein>
<organism evidence="2">
    <name type="scientific">Ailuropoda melanoleuca</name>
    <name type="common">Giant panda</name>
    <dbReference type="NCBI Taxonomy" id="9646"/>
    <lineage>
        <taxon>Eukaryota</taxon>
        <taxon>Metazoa</taxon>
        <taxon>Chordata</taxon>
        <taxon>Craniata</taxon>
        <taxon>Vertebrata</taxon>
        <taxon>Euteleostomi</taxon>
        <taxon>Mammalia</taxon>
        <taxon>Eutheria</taxon>
        <taxon>Laurasiatheria</taxon>
        <taxon>Carnivora</taxon>
        <taxon>Caniformia</taxon>
        <taxon>Ursidae</taxon>
        <taxon>Ailuropoda</taxon>
    </lineage>
</organism>
<dbReference type="Pfam" id="PF08399">
    <property type="entry name" value="VWA_N"/>
    <property type="match status" value="1"/>
</dbReference>
<dbReference type="InterPro" id="IPR013608">
    <property type="entry name" value="VWA_N"/>
</dbReference>
<name>D2I4C3_AILME</name>
<proteinExistence type="predicted"/>
<feature type="domain" description="VWA N-terminal" evidence="1">
    <location>
        <begin position="28"/>
        <end position="88"/>
    </location>
</feature>